<dbReference type="PANTHER" id="PTHR11102">
    <property type="entry name" value="SEL-1-LIKE PROTEIN"/>
    <property type="match status" value="1"/>
</dbReference>
<dbReference type="Pfam" id="PF08238">
    <property type="entry name" value="Sel1"/>
    <property type="match status" value="6"/>
</dbReference>
<comment type="caution">
    <text evidence="3">The sequence shown here is derived from an EMBL/GenBank/DDBJ whole genome shotgun (WGS) entry which is preliminary data.</text>
</comment>
<dbReference type="InterPro" id="IPR011990">
    <property type="entry name" value="TPR-like_helical_dom_sf"/>
</dbReference>
<proteinExistence type="predicted"/>
<reference evidence="3 4" key="1">
    <citation type="submission" date="2019-08" db="EMBL/GenBank/DDBJ databases">
        <authorList>
            <person name="Seo Y.L."/>
        </authorList>
    </citation>
    <scope>NUCLEOTIDE SEQUENCE [LARGE SCALE GENOMIC DNA]</scope>
    <source>
        <strain evidence="3 4">MaA-C15</strain>
    </source>
</reference>
<keyword evidence="4" id="KW-1185">Reference proteome</keyword>
<reference evidence="3 4" key="2">
    <citation type="submission" date="2019-09" db="EMBL/GenBank/DDBJ databases">
        <title>Mesorhizobium sp. MaA-C15 isolated from Microcystis aeruginosa.</title>
        <authorList>
            <person name="Jeong S.E."/>
            <person name="Jin H.M."/>
            <person name="Jeon C.O."/>
        </authorList>
    </citation>
    <scope>NUCLEOTIDE SEQUENCE [LARGE SCALE GENOMIC DNA]</scope>
    <source>
        <strain evidence="3 4">MaA-C15</strain>
    </source>
</reference>
<evidence type="ECO:0000313" key="3">
    <source>
        <dbReference type="EMBL" id="TYR34645.1"/>
    </source>
</evidence>
<organism evidence="3 4">
    <name type="scientific">Neoaquamicrobium microcysteis</name>
    <dbReference type="NCBI Taxonomy" id="2682781"/>
    <lineage>
        <taxon>Bacteria</taxon>
        <taxon>Pseudomonadati</taxon>
        <taxon>Pseudomonadota</taxon>
        <taxon>Alphaproteobacteria</taxon>
        <taxon>Hyphomicrobiales</taxon>
        <taxon>Phyllobacteriaceae</taxon>
        <taxon>Neoaquamicrobium</taxon>
    </lineage>
</organism>
<sequence length="318" mass="34324">MRRAALVLASTLLAVPAFSQSSGPDGGRVTTPAPDSVSPERFSERPADLAYGAYQRGLYITALNLATPLALQGDPAAQTLVAELYSRGFGVRRDMVTAMEWYEKAAEQKVPEALFQLAMILLDGGEELGDQERAYTLMQEAADAGNRMAQFNFAQMTVSRDPSAAGMEKAISYYEKAAHAGLADAQYAMAQAYELGIGGRQVDLAEARSWLEKAASQNFDTAQIDLGAWLVEGKGGDRDQQAGFSWLLRAAAAGNPAAQNRVALLYRAGVGVEPDRVTAAAWYLRARRAGLIDQVMEDQLQGLTEEELELANRRAAIL</sequence>
<dbReference type="InterPro" id="IPR006597">
    <property type="entry name" value="Sel1-like"/>
</dbReference>
<evidence type="ECO:0000256" key="2">
    <source>
        <dbReference type="SAM" id="SignalP"/>
    </source>
</evidence>
<dbReference type="SMART" id="SM00671">
    <property type="entry name" value="SEL1"/>
    <property type="match status" value="6"/>
</dbReference>
<feature type="signal peptide" evidence="2">
    <location>
        <begin position="1"/>
        <end position="19"/>
    </location>
</feature>
<evidence type="ECO:0000313" key="4">
    <source>
        <dbReference type="Proteomes" id="UP000323258"/>
    </source>
</evidence>
<dbReference type="EMBL" id="VSZS01000055">
    <property type="protein sequence ID" value="TYR34645.1"/>
    <property type="molecule type" value="Genomic_DNA"/>
</dbReference>
<name>A0A5D4H5D4_9HYPH</name>
<dbReference type="AlphaFoldDB" id="A0A5D4H5D4"/>
<dbReference type="InterPro" id="IPR050767">
    <property type="entry name" value="Sel1_AlgK"/>
</dbReference>
<dbReference type="OrthoDB" id="9816559at2"/>
<dbReference type="PANTHER" id="PTHR11102:SF160">
    <property type="entry name" value="ERAD-ASSOCIATED E3 UBIQUITIN-PROTEIN LIGASE COMPONENT HRD3"/>
    <property type="match status" value="1"/>
</dbReference>
<feature type="chain" id="PRO_5022777393" evidence="2">
    <location>
        <begin position="20"/>
        <end position="318"/>
    </location>
</feature>
<dbReference type="SUPFAM" id="SSF81901">
    <property type="entry name" value="HCP-like"/>
    <property type="match status" value="2"/>
</dbReference>
<dbReference type="RefSeq" id="WP_148913537.1">
    <property type="nucleotide sequence ID" value="NZ_VSZS01000055.1"/>
</dbReference>
<keyword evidence="2" id="KW-0732">Signal</keyword>
<accession>A0A5D4H5D4</accession>
<dbReference type="Proteomes" id="UP000323258">
    <property type="component" value="Unassembled WGS sequence"/>
</dbReference>
<dbReference type="Gene3D" id="1.25.40.10">
    <property type="entry name" value="Tetratricopeptide repeat domain"/>
    <property type="match status" value="2"/>
</dbReference>
<evidence type="ECO:0000256" key="1">
    <source>
        <dbReference type="SAM" id="MobiDB-lite"/>
    </source>
</evidence>
<protein>
    <submittedName>
        <fullName evidence="3">Sel1 repeat family protein</fullName>
    </submittedName>
</protein>
<feature type="region of interest" description="Disordered" evidence="1">
    <location>
        <begin position="20"/>
        <end position="42"/>
    </location>
</feature>
<gene>
    <name evidence="3" type="ORF">FY036_04640</name>
</gene>